<keyword evidence="3" id="KW-0677">Repeat</keyword>
<feature type="domain" description="C2H2-type" evidence="13">
    <location>
        <begin position="546"/>
        <end position="574"/>
    </location>
</feature>
<proteinExistence type="predicted"/>
<keyword evidence="9" id="KW-0539">Nucleus</keyword>
<dbReference type="OrthoDB" id="8922241at2759"/>
<feature type="domain" description="C2H2-type" evidence="13">
    <location>
        <begin position="576"/>
        <end position="600"/>
    </location>
</feature>
<dbReference type="SMART" id="SM00355">
    <property type="entry name" value="ZnF_C2H2"/>
    <property type="match status" value="6"/>
</dbReference>
<evidence type="ECO:0000259" key="14">
    <source>
        <dbReference type="PROSITE" id="PS51915"/>
    </source>
</evidence>
<protein>
    <submittedName>
        <fullName evidence="16">Zinc finger and BTB domain-containing protein 17 isoform X1</fullName>
    </submittedName>
</protein>
<evidence type="ECO:0000256" key="6">
    <source>
        <dbReference type="ARBA" id="ARBA00023015"/>
    </source>
</evidence>
<evidence type="ECO:0000256" key="12">
    <source>
        <dbReference type="SAM" id="MobiDB-lite"/>
    </source>
</evidence>
<dbReference type="GeneID" id="108071331"/>
<keyword evidence="8" id="KW-0804">Transcription</keyword>
<keyword evidence="2 11" id="KW-0479">Metal-binding</keyword>
<evidence type="ECO:0000256" key="1">
    <source>
        <dbReference type="ARBA" id="ARBA00004123"/>
    </source>
</evidence>
<dbReference type="GO" id="GO:0008270">
    <property type="term" value="F:zinc ion binding"/>
    <property type="evidence" value="ECO:0007669"/>
    <property type="project" value="UniProtKB-UniRule"/>
</dbReference>
<dbReference type="SUPFAM" id="SSF57667">
    <property type="entry name" value="beta-beta-alpha zinc fingers"/>
    <property type="match status" value="3"/>
</dbReference>
<feature type="binding site" evidence="11">
    <location>
        <position position="14"/>
    </location>
    <ligand>
        <name>Zn(2+)</name>
        <dbReference type="ChEBI" id="CHEBI:29105"/>
    </ligand>
</feature>
<dbReference type="InterPro" id="IPR012934">
    <property type="entry name" value="Znf_AD"/>
</dbReference>
<keyword evidence="15" id="KW-1185">Reference proteome</keyword>
<keyword evidence="5 11" id="KW-0862">Zinc</keyword>
<dbReference type="Pfam" id="PF07776">
    <property type="entry name" value="zf-AD"/>
    <property type="match status" value="1"/>
</dbReference>
<evidence type="ECO:0000256" key="2">
    <source>
        <dbReference type="ARBA" id="ARBA00022723"/>
    </source>
</evidence>
<dbReference type="InterPro" id="IPR036236">
    <property type="entry name" value="Znf_C2H2_sf"/>
</dbReference>
<dbReference type="SMART" id="SM00868">
    <property type="entry name" value="zf-AD"/>
    <property type="match status" value="1"/>
</dbReference>
<dbReference type="PROSITE" id="PS50157">
    <property type="entry name" value="ZINC_FINGER_C2H2_2"/>
    <property type="match status" value="6"/>
</dbReference>
<dbReference type="RefSeq" id="XP_017017534.1">
    <property type="nucleotide sequence ID" value="XM_017162045.2"/>
</dbReference>
<feature type="domain" description="C2H2-type" evidence="13">
    <location>
        <begin position="490"/>
        <end position="517"/>
    </location>
</feature>
<feature type="domain" description="C2H2-type" evidence="13">
    <location>
        <begin position="456"/>
        <end position="478"/>
    </location>
</feature>
<evidence type="ECO:0000256" key="8">
    <source>
        <dbReference type="ARBA" id="ARBA00023163"/>
    </source>
</evidence>
<gene>
    <name evidence="16" type="primary">LOC108071331</name>
</gene>
<evidence type="ECO:0000256" key="4">
    <source>
        <dbReference type="ARBA" id="ARBA00022771"/>
    </source>
</evidence>
<evidence type="ECO:0000256" key="9">
    <source>
        <dbReference type="ARBA" id="ARBA00023242"/>
    </source>
</evidence>
<keyword evidence="7" id="KW-0238">DNA-binding</keyword>
<evidence type="ECO:0000256" key="10">
    <source>
        <dbReference type="PROSITE-ProRule" id="PRU00042"/>
    </source>
</evidence>
<evidence type="ECO:0000256" key="7">
    <source>
        <dbReference type="ARBA" id="ARBA00023125"/>
    </source>
</evidence>
<dbReference type="InterPro" id="IPR050331">
    <property type="entry name" value="Zinc_finger"/>
</dbReference>
<dbReference type="AlphaFoldDB" id="A0A6P4I0F4"/>
<dbReference type="PANTHER" id="PTHR16515:SF49">
    <property type="entry name" value="GASTRULA ZINC FINGER PROTEIN XLCGF49.1-LIKE-RELATED"/>
    <property type="match status" value="1"/>
</dbReference>
<feature type="binding site" evidence="11">
    <location>
        <position position="60"/>
    </location>
    <ligand>
        <name>Zn(2+)</name>
        <dbReference type="ChEBI" id="CHEBI:29105"/>
    </ligand>
</feature>
<dbReference type="InterPro" id="IPR013087">
    <property type="entry name" value="Znf_C2H2_type"/>
</dbReference>
<dbReference type="PROSITE" id="PS51915">
    <property type="entry name" value="ZAD"/>
    <property type="match status" value="1"/>
</dbReference>
<evidence type="ECO:0000256" key="3">
    <source>
        <dbReference type="ARBA" id="ARBA00022737"/>
    </source>
</evidence>
<accession>A0A6P4I0F4</accession>
<feature type="binding site" evidence="11">
    <location>
        <position position="17"/>
    </location>
    <ligand>
        <name>Zn(2+)</name>
        <dbReference type="ChEBI" id="CHEBI:29105"/>
    </ligand>
</feature>
<feature type="region of interest" description="Disordered" evidence="12">
    <location>
        <begin position="249"/>
        <end position="268"/>
    </location>
</feature>
<dbReference type="GO" id="GO:0010468">
    <property type="term" value="P:regulation of gene expression"/>
    <property type="evidence" value="ECO:0007669"/>
    <property type="project" value="TreeGrafter"/>
</dbReference>
<dbReference type="GO" id="GO:0005634">
    <property type="term" value="C:nucleus"/>
    <property type="evidence" value="ECO:0007669"/>
    <property type="project" value="UniProtKB-SubCell"/>
</dbReference>
<evidence type="ECO:0000256" key="11">
    <source>
        <dbReference type="PROSITE-ProRule" id="PRU01263"/>
    </source>
</evidence>
<feature type="binding site" evidence="11">
    <location>
        <position position="63"/>
    </location>
    <ligand>
        <name>Zn(2+)</name>
        <dbReference type="ChEBI" id="CHEBI:29105"/>
    </ligand>
</feature>
<sequence length="645" mass="73589">MDALPSYPDLSTLCRLCLGEHQDAYEIFDEDEANLSIPVRLMACVSLDAKPADNLPKKVCGECRYQLEKSFLFRQRCQAAEKKLRKHVRLLCLGKRSRVFSKDPDGDDFDDDELEFEDSIAFIDQQDKLRQKADEKWRAEFKEEQEQELNKRLADSRIKLRAKLVPEVRKELAEEVRREVREQLEAEVRSDVREELRNEVSEEIRKEQLVKLLGELEVYLVEKKAGQWETLDGQEAIVKAPVNVVRNPPVSPKLRPTSSIKQSSSPAVKAPALQKIEAEQAEPEVEFLRSGTPETSTVDEVEVDTLELEDDVPTESEQDFRDIKMIGAGEMVRTEDGEIYIINANSTQATKPASSADFDEDNDITSYNIKEDGEIQFSGDKTQLEDVVVFNLDGEIAEEQQVYNFDENVIIVEKNDTLRDAEQPAKRKRQSEFVVKQALREGQVKPRRVTDTMKTFQCKICPVAFASEKLLLRHHNIHVKSIKNGKGGSLKCPDCGMQLSCASSLKRHRVIHSGIKPFKCDVCEASFSQREVLKRHMDTHTGAKRHKCPHCSTCFAQKSNLQQHISRVHMGNARTNKCHLCSRSFNHQSGLSRHLATHAGVMFTCKECDRQFNDRSALQRHFTNVHKGLKKSVDYGSEPEICEME</sequence>
<evidence type="ECO:0000259" key="13">
    <source>
        <dbReference type="PROSITE" id="PS50157"/>
    </source>
</evidence>
<feature type="domain" description="ZAD" evidence="14">
    <location>
        <begin position="12"/>
        <end position="87"/>
    </location>
</feature>
<feature type="domain" description="C2H2-type" evidence="13">
    <location>
        <begin position="518"/>
        <end position="545"/>
    </location>
</feature>
<dbReference type="SUPFAM" id="SSF57716">
    <property type="entry name" value="Glucocorticoid receptor-like (DNA-binding domain)"/>
    <property type="match status" value="1"/>
</dbReference>
<comment type="subcellular location">
    <subcellularLocation>
        <location evidence="1">Nucleus</location>
    </subcellularLocation>
</comment>
<name>A0A6P4I0F4_DROKI</name>
<keyword evidence="4 10" id="KW-0863">Zinc-finger</keyword>
<evidence type="ECO:0000313" key="16">
    <source>
        <dbReference type="RefSeq" id="XP_017017534.1"/>
    </source>
</evidence>
<feature type="domain" description="C2H2-type" evidence="13">
    <location>
        <begin position="603"/>
        <end position="631"/>
    </location>
</feature>
<feature type="compositionally biased region" description="Polar residues" evidence="12">
    <location>
        <begin position="256"/>
        <end position="266"/>
    </location>
</feature>
<organism evidence="15 16">
    <name type="scientific">Drosophila kikkawai</name>
    <name type="common">Fruit fly</name>
    <dbReference type="NCBI Taxonomy" id="30033"/>
    <lineage>
        <taxon>Eukaryota</taxon>
        <taxon>Metazoa</taxon>
        <taxon>Ecdysozoa</taxon>
        <taxon>Arthropoda</taxon>
        <taxon>Hexapoda</taxon>
        <taxon>Insecta</taxon>
        <taxon>Pterygota</taxon>
        <taxon>Neoptera</taxon>
        <taxon>Endopterygota</taxon>
        <taxon>Diptera</taxon>
        <taxon>Brachycera</taxon>
        <taxon>Muscomorpha</taxon>
        <taxon>Ephydroidea</taxon>
        <taxon>Drosophilidae</taxon>
        <taxon>Drosophila</taxon>
        <taxon>Sophophora</taxon>
    </lineage>
</organism>
<dbReference type="FunFam" id="3.30.160.60:FF:003139">
    <property type="entry name" value="Zinc finger protein 1144"/>
    <property type="match status" value="1"/>
</dbReference>
<dbReference type="Gene3D" id="3.40.1800.20">
    <property type="match status" value="1"/>
</dbReference>
<keyword evidence="6" id="KW-0805">Transcription regulation</keyword>
<evidence type="ECO:0000313" key="15">
    <source>
        <dbReference type="Proteomes" id="UP001652661"/>
    </source>
</evidence>
<evidence type="ECO:0000256" key="5">
    <source>
        <dbReference type="ARBA" id="ARBA00022833"/>
    </source>
</evidence>
<dbReference type="PROSITE" id="PS00028">
    <property type="entry name" value="ZINC_FINGER_C2H2_1"/>
    <property type="match status" value="6"/>
</dbReference>
<reference evidence="16" key="1">
    <citation type="submission" date="2025-08" db="UniProtKB">
        <authorList>
            <consortium name="RefSeq"/>
        </authorList>
    </citation>
    <scope>IDENTIFICATION</scope>
    <source>
        <strain evidence="16">14028-0561.14</strain>
        <tissue evidence="16">Whole fly</tissue>
    </source>
</reference>
<dbReference type="PANTHER" id="PTHR16515">
    <property type="entry name" value="PR DOMAIN ZINC FINGER PROTEIN"/>
    <property type="match status" value="1"/>
</dbReference>
<dbReference type="Gene3D" id="3.30.160.60">
    <property type="entry name" value="Classic Zinc Finger"/>
    <property type="match status" value="4"/>
</dbReference>
<dbReference type="Pfam" id="PF00096">
    <property type="entry name" value="zf-C2H2"/>
    <property type="match status" value="5"/>
</dbReference>
<dbReference type="GO" id="GO:0003677">
    <property type="term" value="F:DNA binding"/>
    <property type="evidence" value="ECO:0007669"/>
    <property type="project" value="UniProtKB-KW"/>
</dbReference>
<dbReference type="Proteomes" id="UP001652661">
    <property type="component" value="Chromosome 3R"/>
</dbReference>